<evidence type="ECO:0000313" key="2">
    <source>
        <dbReference type="EMBL" id="SJZ40572.1"/>
    </source>
</evidence>
<reference evidence="2 3" key="1">
    <citation type="submission" date="2017-02" db="EMBL/GenBank/DDBJ databases">
        <authorList>
            <person name="Peterson S.W."/>
        </authorList>
    </citation>
    <scope>NUCLEOTIDE SEQUENCE [LARGE SCALE GENOMIC DNA]</scope>
    <source>
        <strain evidence="2 3">CECT 9189</strain>
    </source>
</reference>
<dbReference type="AlphaFoldDB" id="A0A1T4KDS4"/>
<reference evidence="1 4" key="2">
    <citation type="submission" date="2024-01" db="EMBL/GenBank/DDBJ databases">
        <title>Active colonisers of the gastrointestinal tract of Atlantic salmon farmed in a warm water region.</title>
        <authorList>
            <person name="Bowman J.P."/>
        </authorList>
    </citation>
    <scope>NUCLEOTIDE SEQUENCE [LARGE SCALE GENOMIC DNA]</scope>
    <source>
        <strain evidence="1 4">S3MW1</strain>
    </source>
</reference>
<dbReference type="EMBL" id="FUWP01000001">
    <property type="protein sequence ID" value="SJZ40572.1"/>
    <property type="molecule type" value="Genomic_DNA"/>
</dbReference>
<dbReference type="Pfam" id="PF10689">
    <property type="entry name" value="DUF2496"/>
    <property type="match status" value="1"/>
</dbReference>
<accession>A0A1T4KDS4</accession>
<dbReference type="InterPro" id="IPR019630">
    <property type="entry name" value="DUF2496_YbaM-rel"/>
</dbReference>
<gene>
    <name evidence="1" type="primary">rsmS</name>
    <name evidence="2" type="ORF">CZ814_00190</name>
    <name evidence="1" type="ORF">VXS06_11680</name>
</gene>
<evidence type="ECO:0000313" key="3">
    <source>
        <dbReference type="Proteomes" id="UP000191116"/>
    </source>
</evidence>
<organism evidence="2 3">
    <name type="scientific">Photobacterium toruni</name>
    <dbReference type="NCBI Taxonomy" id="1935446"/>
    <lineage>
        <taxon>Bacteria</taxon>
        <taxon>Pseudomonadati</taxon>
        <taxon>Pseudomonadota</taxon>
        <taxon>Gammaproteobacteria</taxon>
        <taxon>Vibrionales</taxon>
        <taxon>Vibrionaceae</taxon>
        <taxon>Photobacterium</taxon>
    </lineage>
</organism>
<evidence type="ECO:0000313" key="1">
    <source>
        <dbReference type="EMBL" id="MEC6832417.1"/>
    </source>
</evidence>
<keyword evidence="4" id="KW-1185">Reference proteome</keyword>
<evidence type="ECO:0000313" key="4">
    <source>
        <dbReference type="Proteomes" id="UP001306119"/>
    </source>
</evidence>
<dbReference type="NCBIfam" id="NF008266">
    <property type="entry name" value="PRK11038.1"/>
    <property type="match status" value="1"/>
</dbReference>
<proteinExistence type="predicted"/>
<dbReference type="EMBL" id="JAYXUG010000008">
    <property type="protein sequence ID" value="MEC6832417.1"/>
    <property type="molecule type" value="Genomic_DNA"/>
</dbReference>
<dbReference type="RefSeq" id="WP_080172997.1">
    <property type="nucleotide sequence ID" value="NZ_AP024854.1"/>
</dbReference>
<dbReference type="OrthoDB" id="6197868at2"/>
<dbReference type="Proteomes" id="UP001306119">
    <property type="component" value="Unassembled WGS sequence"/>
</dbReference>
<dbReference type="Proteomes" id="UP000191116">
    <property type="component" value="Unassembled WGS sequence"/>
</dbReference>
<name>A0A1T4KDS4_9GAMM</name>
<sequence length="56" mass="6117">MSNAPTTSLENAPADIKLAVDLICLLEDNDIAPQTVLSALDIVRHDFEKKLQSQPL</sequence>
<protein>
    <submittedName>
        <fullName evidence="1">Pleiotropic regulatory protein RsmS</fullName>
    </submittedName>
</protein>